<dbReference type="RefSeq" id="WP_196415539.1">
    <property type="nucleotide sequence ID" value="NZ_JADQTO010000009.1"/>
</dbReference>
<evidence type="ECO:0000256" key="3">
    <source>
        <dbReference type="ARBA" id="ARBA00023163"/>
    </source>
</evidence>
<dbReference type="GO" id="GO:0003677">
    <property type="term" value="F:DNA binding"/>
    <property type="evidence" value="ECO:0007669"/>
    <property type="project" value="UniProtKB-KW"/>
</dbReference>
<evidence type="ECO:0000259" key="4">
    <source>
        <dbReference type="PROSITE" id="PS50995"/>
    </source>
</evidence>
<dbReference type="InterPro" id="IPR036388">
    <property type="entry name" value="WH-like_DNA-bd_sf"/>
</dbReference>
<accession>A0A931C9B1</accession>
<dbReference type="SMART" id="SM00347">
    <property type="entry name" value="HTH_MARR"/>
    <property type="match status" value="1"/>
</dbReference>
<dbReference type="InterPro" id="IPR036390">
    <property type="entry name" value="WH_DNA-bd_sf"/>
</dbReference>
<evidence type="ECO:0000313" key="6">
    <source>
        <dbReference type="Proteomes" id="UP000598146"/>
    </source>
</evidence>
<dbReference type="PANTHER" id="PTHR33164:SF57">
    <property type="entry name" value="MARR-FAMILY TRANSCRIPTIONAL REGULATOR"/>
    <property type="match status" value="1"/>
</dbReference>
<organism evidence="5 6">
    <name type="scientific">Actinoplanes aureus</name>
    <dbReference type="NCBI Taxonomy" id="2792083"/>
    <lineage>
        <taxon>Bacteria</taxon>
        <taxon>Bacillati</taxon>
        <taxon>Actinomycetota</taxon>
        <taxon>Actinomycetes</taxon>
        <taxon>Micromonosporales</taxon>
        <taxon>Micromonosporaceae</taxon>
        <taxon>Actinoplanes</taxon>
    </lineage>
</organism>
<dbReference type="PANTHER" id="PTHR33164">
    <property type="entry name" value="TRANSCRIPTIONAL REGULATOR, MARR FAMILY"/>
    <property type="match status" value="1"/>
</dbReference>
<keyword evidence="1" id="KW-0805">Transcription regulation</keyword>
<dbReference type="EMBL" id="JADQTO010000009">
    <property type="protein sequence ID" value="MBG0563747.1"/>
    <property type="molecule type" value="Genomic_DNA"/>
</dbReference>
<dbReference type="GO" id="GO:0006950">
    <property type="term" value="P:response to stress"/>
    <property type="evidence" value="ECO:0007669"/>
    <property type="project" value="TreeGrafter"/>
</dbReference>
<dbReference type="InterPro" id="IPR039422">
    <property type="entry name" value="MarR/SlyA-like"/>
</dbReference>
<dbReference type="PROSITE" id="PS01117">
    <property type="entry name" value="HTH_MARR_1"/>
    <property type="match status" value="1"/>
</dbReference>
<dbReference type="Proteomes" id="UP000598146">
    <property type="component" value="Unassembled WGS sequence"/>
</dbReference>
<comment type="caution">
    <text evidence="5">The sequence shown here is derived from an EMBL/GenBank/DDBJ whole genome shotgun (WGS) entry which is preliminary data.</text>
</comment>
<dbReference type="InterPro" id="IPR000835">
    <property type="entry name" value="HTH_MarR-typ"/>
</dbReference>
<dbReference type="PRINTS" id="PR00598">
    <property type="entry name" value="HTHMARR"/>
</dbReference>
<keyword evidence="2" id="KW-0238">DNA-binding</keyword>
<dbReference type="InterPro" id="IPR023187">
    <property type="entry name" value="Tscrpt_reg_MarR-type_CS"/>
</dbReference>
<dbReference type="PROSITE" id="PS50995">
    <property type="entry name" value="HTH_MARR_2"/>
    <property type="match status" value="1"/>
</dbReference>
<dbReference type="AlphaFoldDB" id="A0A931C9B1"/>
<dbReference type="Gene3D" id="1.10.10.10">
    <property type="entry name" value="Winged helix-like DNA-binding domain superfamily/Winged helix DNA-binding domain"/>
    <property type="match status" value="1"/>
</dbReference>
<dbReference type="GO" id="GO:0003700">
    <property type="term" value="F:DNA-binding transcription factor activity"/>
    <property type="evidence" value="ECO:0007669"/>
    <property type="project" value="InterPro"/>
</dbReference>
<name>A0A931C9B1_9ACTN</name>
<keyword evidence="3" id="KW-0804">Transcription</keyword>
<protein>
    <submittedName>
        <fullName evidence="5">MarR family transcriptional regulator</fullName>
    </submittedName>
</protein>
<gene>
    <name evidence="5" type="ORF">I4J89_20080</name>
</gene>
<evidence type="ECO:0000256" key="2">
    <source>
        <dbReference type="ARBA" id="ARBA00023125"/>
    </source>
</evidence>
<keyword evidence="6" id="KW-1185">Reference proteome</keyword>
<sequence>MRRSARKTESPDLGILAARLLFGLQADLFRRGAELGFGDLRPKHGAVLAYLDEDGLRQAELTRLAGRNKQTIGAILDELEKLGYVTRVPDPADRRSRLILPTERGRQWMELSDRIVADIERRHAEAVGAEEYAAFLRTLTAVTGAVRP</sequence>
<evidence type="ECO:0000256" key="1">
    <source>
        <dbReference type="ARBA" id="ARBA00023015"/>
    </source>
</evidence>
<dbReference type="Pfam" id="PF12802">
    <property type="entry name" value="MarR_2"/>
    <property type="match status" value="1"/>
</dbReference>
<evidence type="ECO:0000313" key="5">
    <source>
        <dbReference type="EMBL" id="MBG0563747.1"/>
    </source>
</evidence>
<dbReference type="SUPFAM" id="SSF46785">
    <property type="entry name" value="Winged helix' DNA-binding domain"/>
    <property type="match status" value="1"/>
</dbReference>
<reference evidence="5" key="1">
    <citation type="submission" date="2020-11" db="EMBL/GenBank/DDBJ databases">
        <title>Isolation and identification of active actinomycetes.</title>
        <authorList>
            <person name="Sun X."/>
        </authorList>
    </citation>
    <scope>NUCLEOTIDE SEQUENCE</scope>
    <source>
        <strain evidence="5">NEAU-A11</strain>
    </source>
</reference>
<feature type="domain" description="HTH marR-type" evidence="4">
    <location>
        <begin position="1"/>
        <end position="144"/>
    </location>
</feature>
<proteinExistence type="predicted"/>